<dbReference type="RefSeq" id="WP_119516092.1">
    <property type="nucleotide sequence ID" value="NZ_NQYH01000005.1"/>
</dbReference>
<dbReference type="EMBL" id="NQYH01000005">
    <property type="protein sequence ID" value="RIY41091.1"/>
    <property type="molecule type" value="Genomic_DNA"/>
</dbReference>
<feature type="compositionally biased region" description="Polar residues" evidence="1">
    <location>
        <begin position="11"/>
        <end position="28"/>
    </location>
</feature>
<dbReference type="OrthoDB" id="9985844at2"/>
<dbReference type="Proteomes" id="UP000266206">
    <property type="component" value="Unassembled WGS sequence"/>
</dbReference>
<evidence type="ECO:0000313" key="2">
    <source>
        <dbReference type="EMBL" id="RIY41091.1"/>
    </source>
</evidence>
<comment type="caution">
    <text evidence="2">The sequence shown here is derived from an EMBL/GenBank/DDBJ whole genome shotgun (WGS) entry which is preliminary data.</text>
</comment>
<organism evidence="2 3">
    <name type="scientific">Neopusillimonas maritima</name>
    <dbReference type="NCBI Taxonomy" id="2026239"/>
    <lineage>
        <taxon>Bacteria</taxon>
        <taxon>Pseudomonadati</taxon>
        <taxon>Pseudomonadota</taxon>
        <taxon>Betaproteobacteria</taxon>
        <taxon>Burkholderiales</taxon>
        <taxon>Alcaligenaceae</taxon>
        <taxon>Neopusillimonas</taxon>
    </lineage>
</organism>
<feature type="region of interest" description="Disordered" evidence="1">
    <location>
        <begin position="1"/>
        <end position="28"/>
    </location>
</feature>
<proteinExistence type="predicted"/>
<gene>
    <name evidence="2" type="ORF">CJP73_08045</name>
</gene>
<protein>
    <submittedName>
        <fullName evidence="2">Uncharacterized protein</fullName>
    </submittedName>
</protein>
<name>A0A3A1YU95_9BURK</name>
<accession>A0A3A1YU95</accession>
<sequence length="121" mass="14079">MNKSHHVVSQAHESTQNHELFSSEESQIQTLLHDHPELQEIEEALDRFGAAQYDQRSISERNHARLRVLKHVHQFYLELESALDELAQAHDRIEHLQNTLNNVQPLLQNSLDLSKLTQESD</sequence>
<reference evidence="2 3" key="1">
    <citation type="submission" date="2017-08" db="EMBL/GenBank/DDBJ databases">
        <title>Pusillimonas indicus sp. nov., a member of the family Alcaligenaceae isolated from surface seawater.</title>
        <authorList>
            <person name="Li J."/>
        </authorList>
    </citation>
    <scope>NUCLEOTIDE SEQUENCE [LARGE SCALE GENOMIC DNA]</scope>
    <source>
        <strain evidence="2 3">L52-1-41</strain>
    </source>
</reference>
<dbReference type="AlphaFoldDB" id="A0A3A1YU95"/>
<evidence type="ECO:0000256" key="1">
    <source>
        <dbReference type="SAM" id="MobiDB-lite"/>
    </source>
</evidence>
<evidence type="ECO:0000313" key="3">
    <source>
        <dbReference type="Proteomes" id="UP000266206"/>
    </source>
</evidence>